<evidence type="ECO:0000256" key="1">
    <source>
        <dbReference type="ARBA" id="ARBA00004167"/>
    </source>
</evidence>
<comment type="subunit">
    <text evidence="9">The Tat system comprises two distinct complexes: a TatABC complex, containing multiple copies of TatA, TatB and TatC subunits, and a separate TatA complex, containing only TatA subunits. Substrates initially bind to the TatABC complex, which probably triggers association of the separate TatA complex to form the active translocon.</text>
</comment>
<evidence type="ECO:0000256" key="4">
    <source>
        <dbReference type="ARBA" id="ARBA00022692"/>
    </source>
</evidence>
<reference evidence="12 13" key="1">
    <citation type="submission" date="2013-10" db="EMBL/GenBank/DDBJ databases">
        <authorList>
            <person name="Ichikawa N."/>
            <person name="Kimura A."/>
            <person name="Ohji S."/>
            <person name="Hosoyama A."/>
            <person name="Fujita N."/>
        </authorList>
    </citation>
    <scope>NUCLEOTIDE SEQUENCE [LARGE SCALE GENOMIC DNA]</scope>
    <source>
        <strain evidence="12 13">NBRC 102217</strain>
    </source>
</reference>
<accession>V5EYQ8</accession>
<dbReference type="Gene3D" id="1.20.5.3310">
    <property type="match status" value="1"/>
</dbReference>
<dbReference type="HAMAP" id="MF_00237">
    <property type="entry name" value="TatB"/>
    <property type="match status" value="1"/>
</dbReference>
<comment type="similarity">
    <text evidence="9">Belongs to the TatB family.</text>
</comment>
<comment type="function">
    <text evidence="9">Part of the twin-arginine translocation (Tat) system that transports large folded proteins containing a characteristic twin-arginine motif in their signal peptide across membranes. Together with TatC, TatB is part of a receptor directly interacting with Tat signal peptides. TatB may form an oligomeric binding site that transiently accommodates folded Tat precursor proteins before their translocation.</text>
</comment>
<evidence type="ECO:0000313" key="13">
    <source>
        <dbReference type="Proteomes" id="UP000017800"/>
    </source>
</evidence>
<feature type="compositionally biased region" description="Low complexity" evidence="10">
    <location>
        <begin position="97"/>
        <end position="112"/>
    </location>
</feature>
<dbReference type="InterPro" id="IPR003369">
    <property type="entry name" value="TatA/B/E"/>
</dbReference>
<evidence type="ECO:0000256" key="10">
    <source>
        <dbReference type="SAM" id="MobiDB-lite"/>
    </source>
</evidence>
<name>V5EYQ8_9VIBR</name>
<dbReference type="Pfam" id="PF02416">
    <property type="entry name" value="TatA_B_E"/>
    <property type="match status" value="1"/>
</dbReference>
<keyword evidence="8 9" id="KW-0472">Membrane</keyword>
<evidence type="ECO:0000256" key="9">
    <source>
        <dbReference type="HAMAP-Rule" id="MF_00237"/>
    </source>
</evidence>
<dbReference type="RefSeq" id="WP_023402340.1">
    <property type="nucleotide sequence ID" value="NZ_BAUJ01000002.1"/>
</dbReference>
<keyword evidence="13" id="KW-1185">Reference proteome</keyword>
<dbReference type="Proteomes" id="UP000017800">
    <property type="component" value="Unassembled WGS sequence"/>
</dbReference>
<comment type="caution">
    <text evidence="12">The sequence shown here is derived from an EMBL/GenBank/DDBJ whole genome shotgun (WGS) entry which is preliminary data.</text>
</comment>
<evidence type="ECO:0000256" key="7">
    <source>
        <dbReference type="ARBA" id="ARBA00023010"/>
    </source>
</evidence>
<keyword evidence="5 9" id="KW-0653">Protein transport</keyword>
<evidence type="ECO:0000256" key="5">
    <source>
        <dbReference type="ARBA" id="ARBA00022927"/>
    </source>
</evidence>
<dbReference type="GO" id="GO:0043953">
    <property type="term" value="P:protein transport by the Tat complex"/>
    <property type="evidence" value="ECO:0007669"/>
    <property type="project" value="UniProtKB-UniRule"/>
</dbReference>
<gene>
    <name evidence="9 12" type="primary">tatB</name>
    <name evidence="12" type="ORF">VHA01S_002_00180</name>
</gene>
<feature type="region of interest" description="Disordered" evidence="10">
    <location>
        <begin position="67"/>
        <end position="112"/>
    </location>
</feature>
<dbReference type="GO" id="GO:0008320">
    <property type="term" value="F:protein transmembrane transporter activity"/>
    <property type="evidence" value="ECO:0007669"/>
    <property type="project" value="UniProtKB-UniRule"/>
</dbReference>
<dbReference type="PANTHER" id="PTHR33162">
    <property type="entry name" value="SEC-INDEPENDENT PROTEIN TRANSLOCASE PROTEIN TATA, CHLOROPLASTIC"/>
    <property type="match status" value="1"/>
</dbReference>
<keyword evidence="3 9" id="KW-1003">Cell membrane</keyword>
<keyword evidence="6 9" id="KW-1133">Transmembrane helix</keyword>
<dbReference type="GO" id="GO:0033281">
    <property type="term" value="C:TAT protein transport complex"/>
    <property type="evidence" value="ECO:0007669"/>
    <property type="project" value="UniProtKB-UniRule"/>
</dbReference>
<protein>
    <recommendedName>
        <fullName evidence="9">Sec-independent protein translocase protein TatB</fullName>
    </recommendedName>
</protein>
<feature type="transmembrane region" description="Helical" evidence="11">
    <location>
        <begin position="6"/>
        <end position="25"/>
    </location>
</feature>
<evidence type="ECO:0000256" key="6">
    <source>
        <dbReference type="ARBA" id="ARBA00022989"/>
    </source>
</evidence>
<sequence>MFDIGFWELILISVLGLIVLGPERLPVAIRSVVRFINSAKSMANNVKDELDHELKIHELQENLKKAEQLGMKDMSPELRQSVEELKEAAQSVQQPYKSSTSTKESSSPKSQD</sequence>
<dbReference type="PANTHER" id="PTHR33162:SF1">
    <property type="entry name" value="SEC-INDEPENDENT PROTEIN TRANSLOCASE PROTEIN TATA, CHLOROPLASTIC"/>
    <property type="match status" value="1"/>
</dbReference>
<evidence type="ECO:0000256" key="3">
    <source>
        <dbReference type="ARBA" id="ARBA00022475"/>
    </source>
</evidence>
<proteinExistence type="inferred from homology"/>
<feature type="compositionally biased region" description="Basic and acidic residues" evidence="10">
    <location>
        <begin position="74"/>
        <end position="87"/>
    </location>
</feature>
<comment type="subcellular location">
    <subcellularLocation>
        <location evidence="9">Cell membrane</location>
        <topology evidence="9">Single-pass membrane protein</topology>
    </subcellularLocation>
    <subcellularLocation>
        <location evidence="1">Membrane</location>
        <topology evidence="1">Single-pass membrane protein</topology>
    </subcellularLocation>
</comment>
<keyword evidence="7 9" id="KW-0811">Translocation</keyword>
<evidence type="ECO:0000256" key="2">
    <source>
        <dbReference type="ARBA" id="ARBA00022448"/>
    </source>
</evidence>
<dbReference type="OrthoDB" id="9816005at2"/>
<evidence type="ECO:0000313" key="12">
    <source>
        <dbReference type="EMBL" id="GAD87909.1"/>
    </source>
</evidence>
<dbReference type="NCBIfam" id="TIGR01410">
    <property type="entry name" value="tatB"/>
    <property type="match status" value="1"/>
</dbReference>
<dbReference type="EMBL" id="BAUJ01000002">
    <property type="protein sequence ID" value="GAD87909.1"/>
    <property type="molecule type" value="Genomic_DNA"/>
</dbReference>
<dbReference type="PRINTS" id="PR01506">
    <property type="entry name" value="TATBPROTEIN"/>
</dbReference>
<keyword evidence="4 9" id="KW-0812">Transmembrane</keyword>
<dbReference type="AlphaFoldDB" id="V5EYQ8"/>
<evidence type="ECO:0000256" key="11">
    <source>
        <dbReference type="SAM" id="Phobius"/>
    </source>
</evidence>
<organism evidence="12 13">
    <name type="scientific">Vibrio halioticoli NBRC 102217</name>
    <dbReference type="NCBI Taxonomy" id="1219072"/>
    <lineage>
        <taxon>Bacteria</taxon>
        <taxon>Pseudomonadati</taxon>
        <taxon>Pseudomonadota</taxon>
        <taxon>Gammaproteobacteria</taxon>
        <taxon>Vibrionales</taxon>
        <taxon>Vibrionaceae</taxon>
        <taxon>Vibrio</taxon>
    </lineage>
</organism>
<dbReference type="eggNOG" id="COG1826">
    <property type="taxonomic scope" value="Bacteria"/>
</dbReference>
<evidence type="ECO:0000256" key="8">
    <source>
        <dbReference type="ARBA" id="ARBA00023136"/>
    </source>
</evidence>
<keyword evidence="2 9" id="KW-0813">Transport</keyword>
<dbReference type="InterPro" id="IPR018448">
    <property type="entry name" value="TatB"/>
</dbReference>
<reference evidence="12 13" key="2">
    <citation type="submission" date="2013-11" db="EMBL/GenBank/DDBJ databases">
        <title>Whole genome shotgun sequence of Vibrio halioticoli NBRC 102217.</title>
        <authorList>
            <person name="Isaki S."/>
            <person name="Kimura A."/>
            <person name="Ohji S."/>
            <person name="Hosoyama A."/>
            <person name="Fujita N."/>
            <person name="Hashimoto M."/>
            <person name="Hosoyama Y."/>
            <person name="Yamazoe A."/>
        </authorList>
    </citation>
    <scope>NUCLEOTIDE SEQUENCE [LARGE SCALE GENOMIC DNA]</scope>
    <source>
        <strain evidence="12 13">NBRC 102217</strain>
    </source>
</reference>